<sequence length="111" mass="12416">MKGSKMSGDKVTATGGTGTRDAAIRNAETRQRKFDEQKLRKACADFESLFVYQLFRTMRKTIPAGDPTLRSFGKDTYTMMFDQKIAEELSGKGKGLGLKALLYEQLKNPVK</sequence>
<accession>Q2LT28</accession>
<evidence type="ECO:0000313" key="3">
    <source>
        <dbReference type="EMBL" id="ABC77234.1"/>
    </source>
</evidence>
<organism evidence="3 4">
    <name type="scientific">Syntrophus aciditrophicus (strain SB)</name>
    <dbReference type="NCBI Taxonomy" id="56780"/>
    <lineage>
        <taxon>Bacteria</taxon>
        <taxon>Pseudomonadati</taxon>
        <taxon>Thermodesulfobacteriota</taxon>
        <taxon>Syntrophia</taxon>
        <taxon>Syntrophales</taxon>
        <taxon>Syntrophaceae</taxon>
        <taxon>Syntrophus</taxon>
    </lineage>
</organism>
<reference evidence="3 4" key="1">
    <citation type="journal article" date="2007" name="Proc. Natl. Acad. Sci. U.S.A.">
        <title>The genome of Syntrophus aciditrophicus: life at the thermodynamic limit of microbial growth.</title>
        <authorList>
            <person name="McInerney M.J."/>
            <person name="Rohlin L."/>
            <person name="Mouttaki H."/>
            <person name="Kim U."/>
            <person name="Krupp R.S."/>
            <person name="Rios-Hernandez L."/>
            <person name="Sieber J."/>
            <person name="Struchtemeyer C.G."/>
            <person name="Bhattacharyya A."/>
            <person name="Campbell J.W."/>
            <person name="Gunsalus R.P."/>
        </authorList>
    </citation>
    <scope>NUCLEOTIDE SEQUENCE [LARGE SCALE GENOMIC DNA]</scope>
    <source>
        <strain evidence="3 4">SB</strain>
    </source>
</reference>
<keyword evidence="4" id="KW-1185">Reference proteome</keyword>
<gene>
    <name evidence="3" type="ORF">SYN_02815</name>
</gene>
<dbReference type="InParanoid" id="Q2LT28"/>
<feature type="region of interest" description="Disordered" evidence="1">
    <location>
        <begin position="1"/>
        <end position="34"/>
    </location>
</feature>
<feature type="domain" description="Flagellar protein FlgJ N-terminal" evidence="2">
    <location>
        <begin position="57"/>
        <end position="105"/>
    </location>
</feature>
<name>Q2LT28_SYNAS</name>
<keyword evidence="3" id="KW-0378">Hydrolase</keyword>
<dbReference type="HOGENOM" id="CLU_155700_0_4_7"/>
<dbReference type="GO" id="GO:0016787">
    <property type="term" value="F:hydrolase activity"/>
    <property type="evidence" value="ECO:0007669"/>
    <property type="project" value="UniProtKB-KW"/>
</dbReference>
<evidence type="ECO:0000259" key="2">
    <source>
        <dbReference type="Pfam" id="PF10135"/>
    </source>
</evidence>
<dbReference type="InterPro" id="IPR019301">
    <property type="entry name" value="Flagellar_prot_FlgJ_N"/>
</dbReference>
<proteinExistence type="predicted"/>
<dbReference type="AlphaFoldDB" id="Q2LT28"/>
<dbReference type="Proteomes" id="UP000001933">
    <property type="component" value="Chromosome"/>
</dbReference>
<dbReference type="EMBL" id="CP000252">
    <property type="protein sequence ID" value="ABC77234.1"/>
    <property type="molecule type" value="Genomic_DNA"/>
</dbReference>
<dbReference type="eggNOG" id="COG3951">
    <property type="taxonomic scope" value="Bacteria"/>
</dbReference>
<evidence type="ECO:0000256" key="1">
    <source>
        <dbReference type="SAM" id="MobiDB-lite"/>
    </source>
</evidence>
<dbReference type="KEGG" id="sat:SYN_02815"/>
<protein>
    <submittedName>
        <fullName evidence="3">Peptidoglycan hydrolase</fullName>
    </submittedName>
</protein>
<dbReference type="STRING" id="56780.SYN_02815"/>
<dbReference type="Pfam" id="PF10135">
    <property type="entry name" value="Rod-binding"/>
    <property type="match status" value="1"/>
</dbReference>
<evidence type="ECO:0000313" key="4">
    <source>
        <dbReference type="Proteomes" id="UP000001933"/>
    </source>
</evidence>